<dbReference type="AlphaFoldDB" id="A0A0B9H2X3"/>
<accession>A0A0B9H2X3</accession>
<organism evidence="2 3">
    <name type="scientific">Photobacterium gaetbulicola</name>
    <dbReference type="NCBI Taxonomy" id="1295392"/>
    <lineage>
        <taxon>Bacteria</taxon>
        <taxon>Pseudomonadati</taxon>
        <taxon>Pseudomonadota</taxon>
        <taxon>Gammaproteobacteria</taxon>
        <taxon>Vibrionales</taxon>
        <taxon>Vibrionaceae</taxon>
        <taxon>Photobacterium</taxon>
    </lineage>
</organism>
<evidence type="ECO:0008006" key="4">
    <source>
        <dbReference type="Google" id="ProtNLM"/>
    </source>
</evidence>
<dbReference type="EMBL" id="JWLZ01000159">
    <property type="protein sequence ID" value="KHT63197.1"/>
    <property type="molecule type" value="Genomic_DNA"/>
</dbReference>
<feature type="transmembrane region" description="Helical" evidence="1">
    <location>
        <begin position="89"/>
        <end position="108"/>
    </location>
</feature>
<evidence type="ECO:0000256" key="1">
    <source>
        <dbReference type="SAM" id="Phobius"/>
    </source>
</evidence>
<feature type="transmembrane region" description="Helical" evidence="1">
    <location>
        <begin position="120"/>
        <end position="143"/>
    </location>
</feature>
<feature type="transmembrane region" description="Helical" evidence="1">
    <location>
        <begin position="61"/>
        <end position="83"/>
    </location>
</feature>
<evidence type="ECO:0000313" key="3">
    <source>
        <dbReference type="Proteomes" id="UP000031278"/>
    </source>
</evidence>
<keyword evidence="1" id="KW-1133">Transmembrane helix</keyword>
<evidence type="ECO:0000313" key="2">
    <source>
        <dbReference type="EMBL" id="KHT63197.1"/>
    </source>
</evidence>
<keyword evidence="1" id="KW-0812">Transmembrane</keyword>
<sequence>MQSVLNDMKFVFLALLLAMFTQTLTTGISFFNMWDSFIAMSIVVFLSLVAKSYIKSPLPTFAYATIIGILICLPETAVRTFFLDSIGKVQFLSCTVPLLAFAGLSVGGKMEELKKLSWKVIVLFLVVSTSCFLGASLIAQLGFSMKGII</sequence>
<gene>
    <name evidence="2" type="ORF">RJ45_12290</name>
</gene>
<proteinExistence type="predicted"/>
<name>A0A0B9H2X3_9GAMM</name>
<dbReference type="Proteomes" id="UP000031278">
    <property type="component" value="Unassembled WGS sequence"/>
</dbReference>
<dbReference type="RefSeq" id="WP_039462180.1">
    <property type="nucleotide sequence ID" value="NZ_JWLZ01000159.1"/>
</dbReference>
<comment type="caution">
    <text evidence="2">The sequence shown here is derived from an EMBL/GenBank/DDBJ whole genome shotgun (WGS) entry which is preliminary data.</text>
</comment>
<protein>
    <recommendedName>
        <fullName evidence="4">DUF340 domain-containing protein</fullName>
    </recommendedName>
</protein>
<reference evidence="2 3" key="1">
    <citation type="submission" date="2014-12" db="EMBL/GenBank/DDBJ databases">
        <title>Genome sequencing of Photobacterium gaetbulicola AD005a.</title>
        <authorList>
            <person name="Adrian T.G.S."/>
            <person name="Chan K.G."/>
        </authorList>
    </citation>
    <scope>NUCLEOTIDE SEQUENCE [LARGE SCALE GENOMIC DNA]</scope>
    <source>
        <strain evidence="2 3">AD005a</strain>
    </source>
</reference>
<keyword evidence="1" id="KW-0472">Membrane</keyword>